<dbReference type="InterPro" id="IPR050256">
    <property type="entry name" value="Glycosyltransferase_2"/>
</dbReference>
<evidence type="ECO:0000259" key="1">
    <source>
        <dbReference type="Pfam" id="PF00535"/>
    </source>
</evidence>
<name>B7APE5_9FIRM</name>
<keyword evidence="3" id="KW-1185">Reference proteome</keyword>
<accession>B7APE5</accession>
<dbReference type="PANTHER" id="PTHR48090">
    <property type="entry name" value="UNDECAPRENYL-PHOSPHATE 4-DEOXY-4-FORMAMIDO-L-ARABINOSE TRANSFERASE-RELATED"/>
    <property type="match status" value="1"/>
</dbReference>
<dbReference type="Proteomes" id="UP000003136">
    <property type="component" value="Unassembled WGS sequence"/>
</dbReference>
<dbReference type="HOGENOM" id="CLU_033536_7_4_9"/>
<evidence type="ECO:0000313" key="3">
    <source>
        <dbReference type="Proteomes" id="UP000003136"/>
    </source>
</evidence>
<proteinExistence type="predicted"/>
<dbReference type="InterPro" id="IPR029044">
    <property type="entry name" value="Nucleotide-diphossugar_trans"/>
</dbReference>
<gene>
    <name evidence="2" type="ORF">BACPEC_00551</name>
</gene>
<reference evidence="2 3" key="2">
    <citation type="submission" date="2008-11" db="EMBL/GenBank/DDBJ databases">
        <authorList>
            <person name="Fulton L."/>
            <person name="Clifton S."/>
            <person name="Fulton B."/>
            <person name="Xu J."/>
            <person name="Minx P."/>
            <person name="Pepin K.H."/>
            <person name="Johnson M."/>
            <person name="Bhonagiri V."/>
            <person name="Nash W.E."/>
            <person name="Mardis E.R."/>
            <person name="Wilson R.K."/>
        </authorList>
    </citation>
    <scope>NUCLEOTIDE SEQUENCE [LARGE SCALE GENOMIC DNA]</scope>
    <source>
        <strain evidence="2 3">ATCC 43243</strain>
    </source>
</reference>
<dbReference type="InterPro" id="IPR001173">
    <property type="entry name" value="Glyco_trans_2-like"/>
</dbReference>
<reference evidence="2 3" key="1">
    <citation type="submission" date="2008-11" db="EMBL/GenBank/DDBJ databases">
        <title>Draft genome sequence of Bacteroides pectinophilus (ATCC 43243).</title>
        <authorList>
            <person name="Sudarsanam P."/>
            <person name="Ley R."/>
            <person name="Guruge J."/>
            <person name="Turnbaugh P.J."/>
            <person name="Mahowald M."/>
            <person name="Liep D."/>
            <person name="Gordon J."/>
        </authorList>
    </citation>
    <scope>NUCLEOTIDE SEQUENCE [LARGE SCALE GENOMIC DNA]</scope>
    <source>
        <strain evidence="2 3">ATCC 43243</strain>
    </source>
</reference>
<dbReference type="AlphaFoldDB" id="B7APE5"/>
<dbReference type="eggNOG" id="COG1216">
    <property type="taxonomic scope" value="Bacteria"/>
</dbReference>
<dbReference type="PANTHER" id="PTHR48090:SF7">
    <property type="entry name" value="RFBJ PROTEIN"/>
    <property type="match status" value="1"/>
</dbReference>
<feature type="domain" description="Glycosyltransferase 2-like" evidence="1">
    <location>
        <begin position="11"/>
        <end position="143"/>
    </location>
</feature>
<dbReference type="Gene3D" id="3.90.550.10">
    <property type="entry name" value="Spore Coat Polysaccharide Biosynthesis Protein SpsA, Chain A"/>
    <property type="match status" value="1"/>
</dbReference>
<comment type="caution">
    <text evidence="2">The sequence shown here is derived from an EMBL/GenBank/DDBJ whole genome shotgun (WGS) entry which is preliminary data.</text>
</comment>
<protein>
    <recommendedName>
        <fullName evidence="1">Glycosyltransferase 2-like domain-containing protein</fullName>
    </recommendedName>
</protein>
<dbReference type="Pfam" id="PF00535">
    <property type="entry name" value="Glycos_transf_2"/>
    <property type="match status" value="1"/>
</dbReference>
<dbReference type="CDD" id="cd04179">
    <property type="entry name" value="DPM_DPG-synthase_like"/>
    <property type="match status" value="1"/>
</dbReference>
<evidence type="ECO:0000313" key="2">
    <source>
        <dbReference type="EMBL" id="EEC58419.1"/>
    </source>
</evidence>
<dbReference type="EMBL" id="ABVQ01000034">
    <property type="protein sequence ID" value="EEC58419.1"/>
    <property type="molecule type" value="Genomic_DNA"/>
</dbReference>
<sequence length="264" mass="30273">MSCCDEKDLLVIIPAYNEEKNISTVLDALENMHVTDYADTLVINDSSSDNTNYIVRERKFALVTHVFNLGYGSALQLGYKYAVRRGYRYVIQMDADGQHDVCNIKTIYDALKTPDSDGHYPDIVLGSRYLPGSSPFKVSAVKKFAYSLFSFMIWCGTGRKIKDPTTGLQGLNYRTFLSYSRYNRFDDKYPDANIILHMLLCGYRIVEIPAVMHQRQFGKSMHSGLKPVMYMFRMTYSILAVLLRDKVLGEEKRAGEEDVLIWKK</sequence>
<dbReference type="STRING" id="483218.BACPEC_00551"/>
<organism evidence="2 3">
    <name type="scientific">[Bacteroides] pectinophilus ATCC 43243</name>
    <dbReference type="NCBI Taxonomy" id="483218"/>
    <lineage>
        <taxon>Bacteria</taxon>
        <taxon>Bacillati</taxon>
        <taxon>Bacillota</taxon>
        <taxon>Clostridia</taxon>
        <taxon>Eubacteriales</taxon>
    </lineage>
</organism>
<dbReference type="SUPFAM" id="SSF53448">
    <property type="entry name" value="Nucleotide-diphospho-sugar transferases"/>
    <property type="match status" value="1"/>
</dbReference>